<dbReference type="PROSITE" id="PS51297">
    <property type="entry name" value="K_BOX"/>
    <property type="match status" value="1"/>
</dbReference>
<dbReference type="InterPro" id="IPR036879">
    <property type="entry name" value="TF_MADSbox_sf"/>
</dbReference>
<dbReference type="GO" id="GO:0005634">
    <property type="term" value="C:nucleus"/>
    <property type="evidence" value="ECO:0007669"/>
    <property type="project" value="UniProtKB-SubCell"/>
</dbReference>
<dbReference type="Gene3D" id="3.40.1810.10">
    <property type="entry name" value="Transcription factor, MADS-box"/>
    <property type="match status" value="1"/>
</dbReference>
<accession>A0A0D4ZYV5</accession>
<dbReference type="PANTHER" id="PTHR48019">
    <property type="entry name" value="SERUM RESPONSE FACTOR HOMOLOG"/>
    <property type="match status" value="1"/>
</dbReference>
<evidence type="ECO:0000259" key="6">
    <source>
        <dbReference type="PROSITE" id="PS50066"/>
    </source>
</evidence>
<dbReference type="EMBL" id="KP164028">
    <property type="protein sequence ID" value="AJW29049.1"/>
    <property type="molecule type" value="mRNA"/>
</dbReference>
<dbReference type="GO" id="GO:0003700">
    <property type="term" value="F:DNA-binding transcription factor activity"/>
    <property type="evidence" value="ECO:0007669"/>
    <property type="project" value="InterPro"/>
</dbReference>
<dbReference type="Pfam" id="PF01486">
    <property type="entry name" value="K-box"/>
    <property type="match status" value="1"/>
</dbReference>
<evidence type="ECO:0000256" key="4">
    <source>
        <dbReference type="ARBA" id="ARBA00023163"/>
    </source>
</evidence>
<feature type="domain" description="MADS-box" evidence="6">
    <location>
        <begin position="1"/>
        <end position="58"/>
    </location>
</feature>
<dbReference type="InterPro" id="IPR002487">
    <property type="entry name" value="TF_Kbox"/>
</dbReference>
<dbReference type="InterPro" id="IPR002100">
    <property type="entry name" value="TF_MADSbox"/>
</dbReference>
<sequence>MKIKIRKIYYLPARQVTFSKRRRGIFKKAGELSILCESEVAVIIFSQTGKLFDFSSSSTKDVIARYNSHVGGEKSDQPTLHRLQLEKENNIRLSKELEDKSCKLRQMKGVDLEDLDLDELQKLEKLVEASLGRVIQTKEEKITSDVMALEKKGAELIEANNQLSQKMVMLPGGDSGPEAILNNIGEESVTSESATNVTTFSNSSLSLEDDCSDTLSLKLGLP</sequence>
<keyword evidence="3" id="KW-0238">DNA-binding</keyword>
<protein>
    <submittedName>
        <fullName evidence="8">DAM3-like MADS-box protein</fullName>
    </submittedName>
</protein>
<dbReference type="GO" id="GO:0046983">
    <property type="term" value="F:protein dimerization activity"/>
    <property type="evidence" value="ECO:0007669"/>
    <property type="project" value="InterPro"/>
</dbReference>
<evidence type="ECO:0000313" key="8">
    <source>
        <dbReference type="EMBL" id="AJW29049.1"/>
    </source>
</evidence>
<dbReference type="Pfam" id="PF00319">
    <property type="entry name" value="SRF-TF"/>
    <property type="match status" value="1"/>
</dbReference>
<dbReference type="InterPro" id="IPR050142">
    <property type="entry name" value="MADS-box/MEF2_TF"/>
</dbReference>
<dbReference type="AlphaFoldDB" id="A0A0D4ZYV5"/>
<reference evidence="8" key="1">
    <citation type="journal article" date="2016" name="J. Exp. Bot.">
        <title>Dormancy-associated MADS-box genes and microRNAs jointly control dormancy transition in pear (Pyrus pyrifolia white pear group) flower bud.</title>
        <authorList>
            <person name="Niu Q."/>
            <person name="Li J."/>
            <person name="Cai D."/>
            <person name="Qian M."/>
            <person name="Jia H."/>
            <person name="Bai S."/>
            <person name="Hussain S."/>
            <person name="Liu G."/>
            <person name="Teng Y."/>
            <person name="Zheng X."/>
        </authorList>
    </citation>
    <scope>NUCLEOTIDE SEQUENCE</scope>
</reference>
<dbReference type="SUPFAM" id="SSF55455">
    <property type="entry name" value="SRF-like"/>
    <property type="match status" value="1"/>
</dbReference>
<dbReference type="SMART" id="SM00432">
    <property type="entry name" value="MADS"/>
    <property type="match status" value="1"/>
</dbReference>
<evidence type="ECO:0000256" key="3">
    <source>
        <dbReference type="ARBA" id="ARBA00023125"/>
    </source>
</evidence>
<comment type="subcellular location">
    <subcellularLocation>
        <location evidence="1">Nucleus</location>
    </subcellularLocation>
</comment>
<keyword evidence="2" id="KW-0805">Transcription regulation</keyword>
<organism evidence="8">
    <name type="scientific">Pyrus pyrifolia</name>
    <name type="common">Chinese pear</name>
    <name type="synonym">Pyrus serotina</name>
    <dbReference type="NCBI Taxonomy" id="3767"/>
    <lineage>
        <taxon>Eukaryota</taxon>
        <taxon>Viridiplantae</taxon>
        <taxon>Streptophyta</taxon>
        <taxon>Embryophyta</taxon>
        <taxon>Tracheophyta</taxon>
        <taxon>Spermatophyta</taxon>
        <taxon>Magnoliopsida</taxon>
        <taxon>eudicotyledons</taxon>
        <taxon>Gunneridae</taxon>
        <taxon>Pentapetalae</taxon>
        <taxon>rosids</taxon>
        <taxon>fabids</taxon>
        <taxon>Rosales</taxon>
        <taxon>Rosaceae</taxon>
        <taxon>Amygdaloideae</taxon>
        <taxon>Maleae</taxon>
        <taxon>Pyrus</taxon>
    </lineage>
</organism>
<evidence type="ECO:0000256" key="1">
    <source>
        <dbReference type="ARBA" id="ARBA00004123"/>
    </source>
</evidence>
<dbReference type="PRINTS" id="PR00404">
    <property type="entry name" value="MADSDOMAIN"/>
</dbReference>
<evidence type="ECO:0000256" key="5">
    <source>
        <dbReference type="ARBA" id="ARBA00023242"/>
    </source>
</evidence>
<evidence type="ECO:0000259" key="7">
    <source>
        <dbReference type="PROSITE" id="PS51297"/>
    </source>
</evidence>
<dbReference type="GO" id="GO:0003677">
    <property type="term" value="F:DNA binding"/>
    <property type="evidence" value="ECO:0007669"/>
    <property type="project" value="UniProtKB-KW"/>
</dbReference>
<evidence type="ECO:0000256" key="2">
    <source>
        <dbReference type="ARBA" id="ARBA00023015"/>
    </source>
</evidence>
<dbReference type="PROSITE" id="PS50066">
    <property type="entry name" value="MADS_BOX_2"/>
    <property type="match status" value="1"/>
</dbReference>
<keyword evidence="5" id="KW-0539">Nucleus</keyword>
<keyword evidence="4" id="KW-0804">Transcription</keyword>
<name>A0A0D4ZYV5_PYRPY</name>
<proteinExistence type="evidence at transcript level"/>
<feature type="domain" description="K-box" evidence="7">
    <location>
        <begin position="83"/>
        <end position="173"/>
    </location>
</feature>